<dbReference type="SMART" id="SM00248">
    <property type="entry name" value="ANK"/>
    <property type="match status" value="6"/>
</dbReference>
<accession>A0AAE1IYY9</accession>
<dbReference type="SUPFAM" id="SSF48403">
    <property type="entry name" value="Ankyrin repeat"/>
    <property type="match status" value="1"/>
</dbReference>
<dbReference type="InterPro" id="IPR036047">
    <property type="entry name" value="F-box-like_dom_sf"/>
</dbReference>
<dbReference type="InterPro" id="IPR002110">
    <property type="entry name" value="Ankyrin_rpt"/>
</dbReference>
<dbReference type="PANTHER" id="PTHR24118">
    <property type="entry name" value="POTE ANKYRIN DOMAIN"/>
    <property type="match status" value="1"/>
</dbReference>
<feature type="domain" description="F-box" evidence="3">
    <location>
        <begin position="20"/>
        <end position="65"/>
    </location>
</feature>
<dbReference type="SUPFAM" id="SSF81383">
    <property type="entry name" value="F-box domain"/>
    <property type="match status" value="1"/>
</dbReference>
<evidence type="ECO:0000259" key="3">
    <source>
        <dbReference type="PROSITE" id="PS50181"/>
    </source>
</evidence>
<dbReference type="PRINTS" id="PR01415">
    <property type="entry name" value="ANKYRIN"/>
</dbReference>
<keyword evidence="5" id="KW-1185">Reference proteome</keyword>
<dbReference type="InterPro" id="IPR036770">
    <property type="entry name" value="Ankyrin_rpt-contain_sf"/>
</dbReference>
<evidence type="ECO:0000313" key="4">
    <source>
        <dbReference type="EMBL" id="KAK4063937.1"/>
    </source>
</evidence>
<dbReference type="PROSITE" id="PS50088">
    <property type="entry name" value="ANK_REPEAT"/>
    <property type="match status" value="1"/>
</dbReference>
<feature type="repeat" description="ANK" evidence="1">
    <location>
        <begin position="115"/>
        <end position="147"/>
    </location>
</feature>
<name>A0AAE1IYY9_9HYPO</name>
<evidence type="ECO:0000313" key="5">
    <source>
        <dbReference type="Proteomes" id="UP001273209"/>
    </source>
</evidence>
<protein>
    <recommendedName>
        <fullName evidence="3">F-box domain-containing protein</fullName>
    </recommendedName>
</protein>
<comment type="caution">
    <text evidence="4">The sequence shown here is derived from an EMBL/GenBank/DDBJ whole genome shotgun (WGS) entry which is preliminary data.</text>
</comment>
<evidence type="ECO:0000256" key="2">
    <source>
        <dbReference type="SAM" id="MobiDB-lite"/>
    </source>
</evidence>
<dbReference type="Gene3D" id="1.20.1280.50">
    <property type="match status" value="1"/>
</dbReference>
<dbReference type="Proteomes" id="UP001273209">
    <property type="component" value="Unassembled WGS sequence"/>
</dbReference>
<organism evidence="4 5">
    <name type="scientific">Trichoderma aggressivum f. europaeum</name>
    <dbReference type="NCBI Taxonomy" id="173218"/>
    <lineage>
        <taxon>Eukaryota</taxon>
        <taxon>Fungi</taxon>
        <taxon>Dikarya</taxon>
        <taxon>Ascomycota</taxon>
        <taxon>Pezizomycotina</taxon>
        <taxon>Sordariomycetes</taxon>
        <taxon>Hypocreomycetidae</taxon>
        <taxon>Hypocreales</taxon>
        <taxon>Hypocreaceae</taxon>
        <taxon>Trichoderma</taxon>
    </lineage>
</organism>
<dbReference type="InterPro" id="IPR001810">
    <property type="entry name" value="F-box_dom"/>
</dbReference>
<evidence type="ECO:0000256" key="1">
    <source>
        <dbReference type="PROSITE-ProRule" id="PRU00023"/>
    </source>
</evidence>
<dbReference type="PROSITE" id="PS50297">
    <property type="entry name" value="ANK_REP_REGION"/>
    <property type="match status" value="1"/>
</dbReference>
<sequence>MAYLAQKFLPWGIPEDPRKRDYLSTAPPEILSKIIQILPVKTLGRVAQLSRFFYGLATPALYKKDARSRWPLSILWATLYPDTTEATERFIKKLLDLAVTYGGNVNRVYQLRNPVNFTPLHVAAAKGNRVAAEKLLQLGADPNGLGQHLFYLPQFSAGRKEFESRMPNNSITIVSRHSKWRPLFIPFLNEDKKMIRLLLKYGASPILAVPIEDTTASALVPCTINVLHILSARQREDFTNDAGLKRYFEKYPELINVPMMAGLNPLFFSLDCGNEIAFKEIMANGGNIENVDQTGRTPLMQAIIHYCSSEDKEMNERYKEIIEHMIETCNAKVGNVSNMGVLETPLVCAIKAIPTPLLEGRKYIIHNVVELVKLLIGHGADVNELSNAGFTPLHVLGEVICKTQQKGFLSELFETLVEKGADLNIPSHNSQSILGTCIIKYKGLPTKFYTRLLELGASLAAQEVDTVFAEWAESSSFRKTFDITLYKDHVTQPAIDAAYRIAFAEDDKLFKLLKEDFPKTTIAERVASQALLTLENYSKPFDLALSLECFDGSYIHSNGNSLLHSIVDRLENYPKYKDKDARADTYQVLLRGTPFVLRHEDSQGKTPLQKLFDLRTERDCPFLRLFLHDVTAIWGNVKKEAEQQGGDKKVSRKQWREALDNALE</sequence>
<dbReference type="Pfam" id="PF00023">
    <property type="entry name" value="Ank"/>
    <property type="match status" value="1"/>
</dbReference>
<feature type="region of interest" description="Disordered" evidence="2">
    <location>
        <begin position="642"/>
        <end position="664"/>
    </location>
</feature>
<reference evidence="4" key="1">
    <citation type="submission" date="2023-11" db="EMBL/GenBank/DDBJ databases">
        <title>The genome sequences of three competitors of mushroom-forming fungi.</title>
        <authorList>
            <person name="Beijen E."/>
            <person name="Ohm R.A."/>
        </authorList>
    </citation>
    <scope>NUCLEOTIDE SEQUENCE</scope>
    <source>
        <strain evidence="4">CBS 100526</strain>
    </source>
</reference>
<keyword evidence="1" id="KW-0040">ANK repeat</keyword>
<dbReference type="Pfam" id="PF13637">
    <property type="entry name" value="Ank_4"/>
    <property type="match status" value="1"/>
</dbReference>
<dbReference type="PROSITE" id="PS50181">
    <property type="entry name" value="FBOX"/>
    <property type="match status" value="1"/>
</dbReference>
<proteinExistence type="predicted"/>
<dbReference type="PANTHER" id="PTHR24118:SF99">
    <property type="entry name" value="POTE ANKYRIN DOMAIN FAMILY MEMBER 3C-RELATED"/>
    <property type="match status" value="1"/>
</dbReference>
<dbReference type="GeneID" id="87924108"/>
<dbReference type="EMBL" id="JAWRVG010000051">
    <property type="protein sequence ID" value="KAK4063937.1"/>
    <property type="molecule type" value="Genomic_DNA"/>
</dbReference>
<gene>
    <name evidence="4" type="ORF">Triagg1_9265</name>
</gene>
<dbReference type="Gene3D" id="1.25.40.20">
    <property type="entry name" value="Ankyrin repeat-containing domain"/>
    <property type="match status" value="2"/>
</dbReference>
<dbReference type="AlphaFoldDB" id="A0AAE1IYY9"/>
<dbReference type="RefSeq" id="XP_062751710.1">
    <property type="nucleotide sequence ID" value="XM_062904203.1"/>
</dbReference>